<sequence>LLVDCLNYLFGIAVSSRRQQRTDFNNIIQRIYRALKLLMWLCFLHISILVVLPKFIFVKNYFSTRWTIYKILGVCKSTFRLYIRYVLNVWLLKKLMFKRYNCLLDYISFRYICLLIGQRIVLGSKKENNFIINSRLLISWSLTLISIYYFKHGFILDLLGCLPIEVLYPRASVQQIFYGKKTKCLLEGS</sequence>
<keyword evidence="1" id="KW-0812">Transmembrane</keyword>
<dbReference type="AlphaFoldDB" id="A0AAD8EQV7"/>
<accession>A0AAD8EQV7</accession>
<organism evidence="2 3">
    <name type="scientific">Diploptera punctata</name>
    <name type="common">Pacific beetle cockroach</name>
    <dbReference type="NCBI Taxonomy" id="6984"/>
    <lineage>
        <taxon>Eukaryota</taxon>
        <taxon>Metazoa</taxon>
        <taxon>Ecdysozoa</taxon>
        <taxon>Arthropoda</taxon>
        <taxon>Hexapoda</taxon>
        <taxon>Insecta</taxon>
        <taxon>Pterygota</taxon>
        <taxon>Neoptera</taxon>
        <taxon>Polyneoptera</taxon>
        <taxon>Dictyoptera</taxon>
        <taxon>Blattodea</taxon>
        <taxon>Blaberoidea</taxon>
        <taxon>Blaberidae</taxon>
        <taxon>Diplopterinae</taxon>
        <taxon>Diploptera</taxon>
    </lineage>
</organism>
<protein>
    <submittedName>
        <fullName evidence="2">Uncharacterized protein</fullName>
    </submittedName>
</protein>
<dbReference type="Proteomes" id="UP001233999">
    <property type="component" value="Unassembled WGS sequence"/>
</dbReference>
<reference evidence="2" key="1">
    <citation type="journal article" date="2023" name="IScience">
        <title>Live-bearing cockroach genome reveals convergent evolutionary mechanisms linked to viviparity in insects and beyond.</title>
        <authorList>
            <person name="Fouks B."/>
            <person name="Harrison M.C."/>
            <person name="Mikhailova A.A."/>
            <person name="Marchal E."/>
            <person name="English S."/>
            <person name="Carruthers M."/>
            <person name="Jennings E.C."/>
            <person name="Chiamaka E.L."/>
            <person name="Frigard R.A."/>
            <person name="Pippel M."/>
            <person name="Attardo G.M."/>
            <person name="Benoit J.B."/>
            <person name="Bornberg-Bauer E."/>
            <person name="Tobe S.S."/>
        </authorList>
    </citation>
    <scope>NUCLEOTIDE SEQUENCE</scope>
    <source>
        <strain evidence="2">Stay&amp;Tobe</strain>
    </source>
</reference>
<proteinExistence type="predicted"/>
<comment type="caution">
    <text evidence="2">The sequence shown here is derived from an EMBL/GenBank/DDBJ whole genome shotgun (WGS) entry which is preliminary data.</text>
</comment>
<gene>
    <name evidence="2" type="ORF">L9F63_009885</name>
</gene>
<keyword evidence="1" id="KW-0472">Membrane</keyword>
<evidence type="ECO:0000313" key="3">
    <source>
        <dbReference type="Proteomes" id="UP001233999"/>
    </source>
</evidence>
<keyword evidence="1" id="KW-1133">Transmembrane helix</keyword>
<feature type="non-terminal residue" evidence="2">
    <location>
        <position position="1"/>
    </location>
</feature>
<feature type="non-terminal residue" evidence="2">
    <location>
        <position position="189"/>
    </location>
</feature>
<feature type="transmembrane region" description="Helical" evidence="1">
    <location>
        <begin position="130"/>
        <end position="150"/>
    </location>
</feature>
<dbReference type="EMBL" id="JASPKZ010000467">
    <property type="protein sequence ID" value="KAJ9599845.1"/>
    <property type="molecule type" value="Genomic_DNA"/>
</dbReference>
<keyword evidence="3" id="KW-1185">Reference proteome</keyword>
<reference evidence="2" key="2">
    <citation type="submission" date="2023-05" db="EMBL/GenBank/DDBJ databases">
        <authorList>
            <person name="Fouks B."/>
        </authorList>
    </citation>
    <scope>NUCLEOTIDE SEQUENCE</scope>
    <source>
        <strain evidence="2">Stay&amp;Tobe</strain>
        <tissue evidence="2">Testes</tissue>
    </source>
</reference>
<feature type="transmembrane region" description="Helical" evidence="1">
    <location>
        <begin position="37"/>
        <end position="56"/>
    </location>
</feature>
<evidence type="ECO:0000313" key="2">
    <source>
        <dbReference type="EMBL" id="KAJ9599845.1"/>
    </source>
</evidence>
<name>A0AAD8EQV7_DIPPU</name>
<evidence type="ECO:0000256" key="1">
    <source>
        <dbReference type="SAM" id="Phobius"/>
    </source>
</evidence>